<evidence type="ECO:0000256" key="5">
    <source>
        <dbReference type="ARBA" id="ARBA00023015"/>
    </source>
</evidence>
<dbReference type="CDD" id="cd02134">
    <property type="entry name" value="KH-II_NusA_rpt1"/>
    <property type="match status" value="1"/>
</dbReference>
<dbReference type="FunFam" id="3.30.300.20:FF:000002">
    <property type="entry name" value="Transcription termination/antitermination protein NusA"/>
    <property type="match status" value="1"/>
</dbReference>
<dbReference type="AlphaFoldDB" id="A0A485M0Y4"/>
<dbReference type="InterPro" id="IPR010213">
    <property type="entry name" value="TF_NusA"/>
</dbReference>
<dbReference type="InterPro" id="IPR015946">
    <property type="entry name" value="KH_dom-like_a/b"/>
</dbReference>
<dbReference type="GO" id="GO:0006353">
    <property type="term" value="P:DNA-templated transcription termination"/>
    <property type="evidence" value="ECO:0007669"/>
    <property type="project" value="UniProtKB-KW"/>
</dbReference>
<dbReference type="SMART" id="SM00322">
    <property type="entry name" value="KH"/>
    <property type="match status" value="1"/>
</dbReference>
<keyword evidence="6" id="KW-0804">Transcription</keyword>
<dbReference type="PANTHER" id="PTHR22648:SF0">
    <property type="entry name" value="TRANSCRIPTION TERMINATION_ANTITERMINATION PROTEIN NUSA"/>
    <property type="match status" value="1"/>
</dbReference>
<dbReference type="InterPro" id="IPR009019">
    <property type="entry name" value="KH_sf_prok-type"/>
</dbReference>
<dbReference type="InterPro" id="IPR030842">
    <property type="entry name" value="TF_NusA_bacterial"/>
</dbReference>
<dbReference type="FunFam" id="3.30.300.20:FF:000005">
    <property type="entry name" value="Transcription termination/antitermination protein NusA"/>
    <property type="match status" value="1"/>
</dbReference>
<dbReference type="Pfam" id="PF13184">
    <property type="entry name" value="KH_NusA_1st"/>
    <property type="match status" value="1"/>
</dbReference>
<dbReference type="EMBL" id="CAADRM010000100">
    <property type="protein sequence ID" value="VFU14958.1"/>
    <property type="molecule type" value="Genomic_DNA"/>
</dbReference>
<sequence>MVLNLSKVIELIVKEKGLREEDLVQVVEAAVQSAAKKVYGDYDNIEAHYNPELDEVEVFQFKVISEEVEDPNTQISLKEARKLDPNCQIGDELGEKLDSSKLGRIAAQSAKQVIVQKVKEVERDAVYNEFIDRKGELVSGFVHRFDRRDAIVNLGKAEAILREKEMIPGESFRRGDRIQALILDVTKSLRMPQIELSRTHPRFLVKLYEMEVPEVTEGIVEIVAVAREPGVRAKIAVRSHDPKVDPVGTCVGVKGARVQNVIQELKGERQDIVVWSEDPVRFVCNALSPARVSKVIVDKSAWSMDVVVADDQLSLAIGRKGQNVRLVAKLTGWKIDVRSEHAEESVSSEEGTALTSINELDESLAEALMEAGYRTIEDLAKAKEEDLLEFEGIDENLARELIKKASVGVSG</sequence>
<keyword evidence="1" id="KW-0806">Transcription termination</keyword>
<evidence type="ECO:0000256" key="1">
    <source>
        <dbReference type="ARBA" id="ARBA00022472"/>
    </source>
</evidence>
<dbReference type="Gene3D" id="2.40.50.140">
    <property type="entry name" value="Nucleic acid-binding proteins"/>
    <property type="match status" value="1"/>
</dbReference>
<dbReference type="InterPro" id="IPR012340">
    <property type="entry name" value="NA-bd_OB-fold"/>
</dbReference>
<dbReference type="GO" id="GO:0003723">
    <property type="term" value="F:RNA binding"/>
    <property type="evidence" value="ECO:0007669"/>
    <property type="project" value="UniProtKB-KW"/>
</dbReference>
<reference evidence="8" key="1">
    <citation type="submission" date="2019-03" db="EMBL/GenBank/DDBJ databases">
        <authorList>
            <person name="Hao L."/>
        </authorList>
    </citation>
    <scope>NUCLEOTIDE SEQUENCE</scope>
</reference>
<dbReference type="SUPFAM" id="SSF50249">
    <property type="entry name" value="Nucleic acid-binding proteins"/>
    <property type="match status" value="1"/>
</dbReference>
<dbReference type="Gene3D" id="1.10.150.20">
    <property type="entry name" value="5' to 3' exonuclease, C-terminal subdomain"/>
    <property type="match status" value="1"/>
</dbReference>
<evidence type="ECO:0000256" key="6">
    <source>
        <dbReference type="ARBA" id="ARBA00023163"/>
    </source>
</evidence>
<evidence type="ECO:0000256" key="2">
    <source>
        <dbReference type="ARBA" id="ARBA00022490"/>
    </source>
</evidence>
<evidence type="ECO:0000256" key="4">
    <source>
        <dbReference type="ARBA" id="ARBA00022884"/>
    </source>
</evidence>
<dbReference type="Pfam" id="PF26594">
    <property type="entry name" value="KH_NusA_2nd"/>
    <property type="match status" value="1"/>
</dbReference>
<dbReference type="Pfam" id="PF08529">
    <property type="entry name" value="NusA_N"/>
    <property type="match status" value="1"/>
</dbReference>
<keyword evidence="2" id="KW-0963">Cytoplasm</keyword>
<dbReference type="HAMAP" id="MF_00945_B">
    <property type="entry name" value="NusA_B"/>
    <property type="match status" value="1"/>
</dbReference>
<keyword evidence="3" id="KW-0889">Transcription antitermination</keyword>
<dbReference type="Pfam" id="PF14520">
    <property type="entry name" value="HHH_5"/>
    <property type="match status" value="1"/>
</dbReference>
<dbReference type="PROSITE" id="PS50126">
    <property type="entry name" value="S1"/>
    <property type="match status" value="1"/>
</dbReference>
<dbReference type="SMART" id="SM00316">
    <property type="entry name" value="S1"/>
    <property type="match status" value="1"/>
</dbReference>
<dbReference type="SUPFAM" id="SSF47794">
    <property type="entry name" value="Rad51 N-terminal domain-like"/>
    <property type="match status" value="1"/>
</dbReference>
<organism evidence="8">
    <name type="scientific">anaerobic digester metagenome</name>
    <dbReference type="NCBI Taxonomy" id="1263854"/>
    <lineage>
        <taxon>unclassified sequences</taxon>
        <taxon>metagenomes</taxon>
        <taxon>ecological metagenomes</taxon>
    </lineage>
</organism>
<dbReference type="InterPro" id="IPR025249">
    <property type="entry name" value="TF_NusA_KH_1st"/>
</dbReference>
<dbReference type="Gene3D" id="3.30.1480.10">
    <property type="entry name" value="NusA, N-terminal domain"/>
    <property type="match status" value="1"/>
</dbReference>
<dbReference type="InterPro" id="IPR004087">
    <property type="entry name" value="KH_dom"/>
</dbReference>
<dbReference type="InterPro" id="IPR036555">
    <property type="entry name" value="NusA_N_sf"/>
</dbReference>
<proteinExistence type="inferred from homology"/>
<dbReference type="GO" id="GO:0003700">
    <property type="term" value="F:DNA-binding transcription factor activity"/>
    <property type="evidence" value="ECO:0007669"/>
    <property type="project" value="InterPro"/>
</dbReference>
<dbReference type="CDD" id="cd22529">
    <property type="entry name" value="KH-II_NusA_rpt2"/>
    <property type="match status" value="1"/>
</dbReference>
<dbReference type="PANTHER" id="PTHR22648">
    <property type="entry name" value="TRANSCRIPTION TERMINATION FACTOR NUSA"/>
    <property type="match status" value="1"/>
</dbReference>
<accession>A0A485M0Y4</accession>
<evidence type="ECO:0000256" key="3">
    <source>
        <dbReference type="ARBA" id="ARBA00022814"/>
    </source>
</evidence>
<evidence type="ECO:0000259" key="7">
    <source>
        <dbReference type="PROSITE" id="PS50126"/>
    </source>
</evidence>
<feature type="domain" description="S1 motif" evidence="7">
    <location>
        <begin position="135"/>
        <end position="199"/>
    </location>
</feature>
<keyword evidence="4" id="KW-0694">RNA-binding</keyword>
<dbReference type="InterPro" id="IPR010995">
    <property type="entry name" value="DNA_repair_Rad51/TF_NusA_a-hlx"/>
</dbReference>
<dbReference type="GO" id="GO:0005829">
    <property type="term" value="C:cytosol"/>
    <property type="evidence" value="ECO:0007669"/>
    <property type="project" value="TreeGrafter"/>
</dbReference>
<keyword evidence="5" id="KW-0805">Transcription regulation</keyword>
<dbReference type="InterPro" id="IPR013735">
    <property type="entry name" value="TF_NusA_N"/>
</dbReference>
<dbReference type="InterPro" id="IPR003029">
    <property type="entry name" value="S1_domain"/>
</dbReference>
<dbReference type="GO" id="GO:0000166">
    <property type="term" value="F:nucleotide binding"/>
    <property type="evidence" value="ECO:0007669"/>
    <property type="project" value="InterPro"/>
</dbReference>
<dbReference type="GO" id="GO:0031564">
    <property type="term" value="P:transcription antitermination"/>
    <property type="evidence" value="ECO:0007669"/>
    <property type="project" value="UniProtKB-KW"/>
</dbReference>
<dbReference type="PROSITE" id="PS50084">
    <property type="entry name" value="KH_TYPE_1"/>
    <property type="match status" value="1"/>
</dbReference>
<dbReference type="InterPro" id="IPR058582">
    <property type="entry name" value="KH_NusA_2nd"/>
</dbReference>
<dbReference type="SUPFAM" id="SSF54814">
    <property type="entry name" value="Prokaryotic type KH domain (KH-domain type II)"/>
    <property type="match status" value="2"/>
</dbReference>
<dbReference type="SUPFAM" id="SSF69705">
    <property type="entry name" value="Transcription factor NusA, N-terminal domain"/>
    <property type="match status" value="1"/>
</dbReference>
<gene>
    <name evidence="8" type="primary">nusA</name>
    <name evidence="8" type="ORF">SCFA_370011</name>
</gene>
<dbReference type="Gene3D" id="3.30.300.20">
    <property type="match status" value="2"/>
</dbReference>
<evidence type="ECO:0000313" key="8">
    <source>
        <dbReference type="EMBL" id="VFU14958.1"/>
    </source>
</evidence>
<name>A0A485M0Y4_9ZZZZ</name>
<dbReference type="NCBIfam" id="TIGR01953">
    <property type="entry name" value="NusA"/>
    <property type="match status" value="1"/>
</dbReference>
<protein>
    <submittedName>
        <fullName evidence="8">Transcription termination/antitermination protein NusA</fullName>
    </submittedName>
</protein>
<dbReference type="CDD" id="cd04455">
    <property type="entry name" value="S1_NusA"/>
    <property type="match status" value="1"/>
</dbReference>